<comment type="caution">
    <text evidence="2">The sequence shown here is derived from an EMBL/GenBank/DDBJ whole genome shotgun (WGS) entry which is preliminary data.</text>
</comment>
<evidence type="ECO:0000259" key="1">
    <source>
        <dbReference type="PROSITE" id="PS50035"/>
    </source>
</evidence>
<dbReference type="AlphaFoldDB" id="A0A9P7JEX5"/>
<protein>
    <recommendedName>
        <fullName evidence="1">PLD phosphodiesterase domain-containing protein</fullName>
    </recommendedName>
</protein>
<dbReference type="PANTHER" id="PTHR21248:SF22">
    <property type="entry name" value="PHOSPHOLIPASE D"/>
    <property type="match status" value="1"/>
</dbReference>
<accession>A0A9P7JEX5</accession>
<dbReference type="RefSeq" id="XP_041194364.1">
    <property type="nucleotide sequence ID" value="XM_041335324.1"/>
</dbReference>
<dbReference type="PROSITE" id="PS50035">
    <property type="entry name" value="PLD"/>
    <property type="match status" value="2"/>
</dbReference>
<dbReference type="EMBL" id="JABBWG010000011">
    <property type="protein sequence ID" value="KAG1818492.1"/>
    <property type="molecule type" value="Genomic_DNA"/>
</dbReference>
<reference evidence="2" key="1">
    <citation type="journal article" date="2020" name="New Phytol.">
        <title>Comparative genomics reveals dynamic genome evolution in host specialist ectomycorrhizal fungi.</title>
        <authorList>
            <person name="Lofgren L.A."/>
            <person name="Nguyen N.H."/>
            <person name="Vilgalys R."/>
            <person name="Ruytinx J."/>
            <person name="Liao H.L."/>
            <person name="Branco S."/>
            <person name="Kuo A."/>
            <person name="LaButti K."/>
            <person name="Lipzen A."/>
            <person name="Andreopoulos W."/>
            <person name="Pangilinan J."/>
            <person name="Riley R."/>
            <person name="Hundley H."/>
            <person name="Na H."/>
            <person name="Barry K."/>
            <person name="Grigoriev I.V."/>
            <person name="Stajich J.E."/>
            <person name="Kennedy P.G."/>
        </authorList>
    </citation>
    <scope>NUCLEOTIDE SEQUENCE</scope>
    <source>
        <strain evidence="2">MN1</strain>
    </source>
</reference>
<evidence type="ECO:0000313" key="2">
    <source>
        <dbReference type="EMBL" id="KAG1818492.1"/>
    </source>
</evidence>
<dbReference type="PANTHER" id="PTHR21248">
    <property type="entry name" value="CARDIOLIPIN SYNTHASE"/>
    <property type="match status" value="1"/>
</dbReference>
<dbReference type="InterPro" id="IPR001736">
    <property type="entry name" value="PLipase_D/transphosphatidylase"/>
</dbReference>
<dbReference type="SUPFAM" id="SSF56024">
    <property type="entry name" value="Phospholipase D/nuclease"/>
    <property type="match status" value="2"/>
</dbReference>
<proteinExistence type="predicted"/>
<organism evidence="2 3">
    <name type="scientific">Suillus subaureus</name>
    <dbReference type="NCBI Taxonomy" id="48587"/>
    <lineage>
        <taxon>Eukaryota</taxon>
        <taxon>Fungi</taxon>
        <taxon>Dikarya</taxon>
        <taxon>Basidiomycota</taxon>
        <taxon>Agaricomycotina</taxon>
        <taxon>Agaricomycetes</taxon>
        <taxon>Agaricomycetidae</taxon>
        <taxon>Boletales</taxon>
        <taxon>Suillineae</taxon>
        <taxon>Suillaceae</taxon>
        <taxon>Suillus</taxon>
    </lineage>
</organism>
<dbReference type="CDD" id="cd00138">
    <property type="entry name" value="PLDc_SF"/>
    <property type="match status" value="2"/>
</dbReference>
<gene>
    <name evidence="2" type="ORF">BJ212DRAFT_1345885</name>
</gene>
<dbReference type="GO" id="GO:0030572">
    <property type="term" value="F:phosphatidyltransferase activity"/>
    <property type="evidence" value="ECO:0007669"/>
    <property type="project" value="UniProtKB-ARBA"/>
</dbReference>
<sequence length="593" mass="65564">MTVSNKVYSLTHSQKTLTAAFAASPTSSPGYLAKTLYAEHHKKPISSGGYLETFMGVLQHGSASETQRIPSGEPTQADLDRAAECGNFGSRPSDLFLKIYCDVLATLDTNPWAGVVSPPLLGSRGVVNLSIISVIPDIIQHHYDCIVRAESEVFLATNFWQASKSASKICDALLELSRRATKRGKKVVVKMMYDRANLKMLTESHIIVDDAEMASDEVKLPKRSDMPGIDFELVNFHQPVFGTFHCKFMIVDRKMALLNSNNIQDRPNMEMMIHLEGPIVDSLYDTALVSWFRPMHPPLPLLNTGYRPPKGGYKFGMNNEYATTWILDGSKGAELFKTLQQEAGGIHDETGIKEERKILPLLDLQMQGIPYEPPASSRDEYTPHILHTRHGECPMVLVNRAPNGSPGNPAIPVVEGILNAVRRGIECTLYIDVGFNDGGEALPGQGGTNEEVSKTMFAQLTDEEKEKLKLYWYTGKDQIKPVNASAQKRNCHVKLMTIDDSVGIVGNGNQDTQSWYHSQEVNVMVDNPTVCQEWFDGVRRNQNTHLHEVEKDGIYRDKDGNPLTDSTGVGSGFRGVVKGIQGSIARVRGKGGF</sequence>
<keyword evidence="3" id="KW-1185">Reference proteome</keyword>
<dbReference type="Pfam" id="PF13091">
    <property type="entry name" value="PLDc_2"/>
    <property type="match status" value="1"/>
</dbReference>
<dbReference type="OrthoDB" id="9997422at2759"/>
<dbReference type="InterPro" id="IPR025202">
    <property type="entry name" value="PLD-like_dom"/>
</dbReference>
<name>A0A9P7JEX5_9AGAM</name>
<dbReference type="Gene3D" id="3.30.870.10">
    <property type="entry name" value="Endonuclease Chain A"/>
    <property type="match status" value="2"/>
</dbReference>
<feature type="domain" description="PLD phosphodiesterase" evidence="1">
    <location>
        <begin position="492"/>
        <end position="514"/>
    </location>
</feature>
<evidence type="ECO:0000313" key="3">
    <source>
        <dbReference type="Proteomes" id="UP000807769"/>
    </source>
</evidence>
<dbReference type="GeneID" id="64629341"/>
<feature type="domain" description="PLD phosphodiesterase" evidence="1">
    <location>
        <begin position="240"/>
        <end position="267"/>
    </location>
</feature>
<dbReference type="Proteomes" id="UP000807769">
    <property type="component" value="Unassembled WGS sequence"/>
</dbReference>
<dbReference type="GO" id="GO:0032049">
    <property type="term" value="P:cardiolipin biosynthetic process"/>
    <property type="evidence" value="ECO:0007669"/>
    <property type="project" value="UniProtKB-ARBA"/>
</dbReference>